<dbReference type="InterPro" id="IPR012337">
    <property type="entry name" value="RNaseH-like_sf"/>
</dbReference>
<dbReference type="SUPFAM" id="SSF53098">
    <property type="entry name" value="Ribonuclease H-like"/>
    <property type="match status" value="1"/>
</dbReference>
<dbReference type="PANTHER" id="PTHR46169:SF29">
    <property type="entry name" value="DNA REPLICATION-RELATED ELEMENT FACTOR, ISOFORM A"/>
    <property type="match status" value="1"/>
</dbReference>
<evidence type="ECO:0000313" key="2">
    <source>
        <dbReference type="Proteomes" id="UP001634394"/>
    </source>
</evidence>
<dbReference type="AlphaFoldDB" id="A0ABD3WXU7"/>
<comment type="caution">
    <text evidence="1">The sequence shown here is derived from an EMBL/GenBank/DDBJ whole genome shotgun (WGS) entry which is preliminary data.</text>
</comment>
<proteinExistence type="predicted"/>
<reference evidence="1 2" key="1">
    <citation type="submission" date="2024-11" db="EMBL/GenBank/DDBJ databases">
        <title>Chromosome-level genome assembly of the freshwater bivalve Anodonta woodiana.</title>
        <authorList>
            <person name="Chen X."/>
        </authorList>
    </citation>
    <scope>NUCLEOTIDE SEQUENCE [LARGE SCALE GENOMIC DNA]</scope>
    <source>
        <strain evidence="1">MN2024</strain>
        <tissue evidence="1">Gills</tissue>
    </source>
</reference>
<gene>
    <name evidence="1" type="ORF">ACJMK2_035102</name>
</gene>
<name>A0ABD3WXU7_SINWO</name>
<dbReference type="PANTHER" id="PTHR46169">
    <property type="entry name" value="DNA REPLICATION-RELATED ELEMENT FACTOR, ISOFORM A"/>
    <property type="match status" value="1"/>
</dbReference>
<accession>A0ABD3WXU7</accession>
<sequence>MADAASEAVCNPHIGCYAHTLNLAAQKGLRINHVSRLLGRIRRIVSFFSQHLPKHKLIQDVCTRWNSAADMIERFLEYATLTSKEIRSVNKYVSTLSETDISNAELVLACFKPLRRVTTVLCTEETPSISIILPLQNQLSTLMAPSDHDLTSVRYMKATIVNDLSTRIMISSI</sequence>
<organism evidence="1 2">
    <name type="scientific">Sinanodonta woodiana</name>
    <name type="common">Chinese pond mussel</name>
    <name type="synonym">Anodonta woodiana</name>
    <dbReference type="NCBI Taxonomy" id="1069815"/>
    <lineage>
        <taxon>Eukaryota</taxon>
        <taxon>Metazoa</taxon>
        <taxon>Spiralia</taxon>
        <taxon>Lophotrochozoa</taxon>
        <taxon>Mollusca</taxon>
        <taxon>Bivalvia</taxon>
        <taxon>Autobranchia</taxon>
        <taxon>Heteroconchia</taxon>
        <taxon>Palaeoheterodonta</taxon>
        <taxon>Unionida</taxon>
        <taxon>Unionoidea</taxon>
        <taxon>Unionidae</taxon>
        <taxon>Unioninae</taxon>
        <taxon>Sinanodonta</taxon>
    </lineage>
</organism>
<dbReference type="Proteomes" id="UP001634394">
    <property type="component" value="Unassembled WGS sequence"/>
</dbReference>
<dbReference type="InterPro" id="IPR052717">
    <property type="entry name" value="Vacuolar_transposase_reg"/>
</dbReference>
<keyword evidence="2" id="KW-1185">Reference proteome</keyword>
<evidence type="ECO:0000313" key="1">
    <source>
        <dbReference type="EMBL" id="KAL3877390.1"/>
    </source>
</evidence>
<dbReference type="EMBL" id="JBJQND010000005">
    <property type="protein sequence ID" value="KAL3877390.1"/>
    <property type="molecule type" value="Genomic_DNA"/>
</dbReference>
<protein>
    <submittedName>
        <fullName evidence="1">Uncharacterized protein</fullName>
    </submittedName>
</protein>